<keyword evidence="3" id="KW-1185">Reference proteome</keyword>
<feature type="compositionally biased region" description="Basic and acidic residues" evidence="1">
    <location>
        <begin position="292"/>
        <end position="305"/>
    </location>
</feature>
<feature type="region of interest" description="Disordered" evidence="1">
    <location>
        <begin position="101"/>
        <end position="127"/>
    </location>
</feature>
<feature type="region of interest" description="Disordered" evidence="1">
    <location>
        <begin position="1"/>
        <end position="79"/>
    </location>
</feature>
<feature type="compositionally biased region" description="Low complexity" evidence="1">
    <location>
        <begin position="349"/>
        <end position="366"/>
    </location>
</feature>
<dbReference type="Proteomes" id="UP001292094">
    <property type="component" value="Unassembled WGS sequence"/>
</dbReference>
<feature type="compositionally biased region" description="Gly residues" evidence="1">
    <location>
        <begin position="211"/>
        <end position="220"/>
    </location>
</feature>
<comment type="caution">
    <text evidence="2">The sequence shown here is derived from an EMBL/GenBank/DDBJ whole genome shotgun (WGS) entry which is preliminary data.</text>
</comment>
<evidence type="ECO:0000313" key="2">
    <source>
        <dbReference type="EMBL" id="KAK4308040.1"/>
    </source>
</evidence>
<accession>A0AAE1PG29</accession>
<proteinExistence type="predicted"/>
<feature type="region of interest" description="Disordered" evidence="1">
    <location>
        <begin position="291"/>
        <end position="324"/>
    </location>
</feature>
<evidence type="ECO:0000256" key="1">
    <source>
        <dbReference type="SAM" id="MobiDB-lite"/>
    </source>
</evidence>
<dbReference type="EMBL" id="JAWZYT010001934">
    <property type="protein sequence ID" value="KAK4308040.1"/>
    <property type="molecule type" value="Genomic_DNA"/>
</dbReference>
<protein>
    <submittedName>
        <fullName evidence="2">Uncharacterized protein</fullName>
    </submittedName>
</protein>
<gene>
    <name evidence="2" type="ORF">Pmani_020230</name>
</gene>
<organism evidence="2 3">
    <name type="scientific">Petrolisthes manimaculis</name>
    <dbReference type="NCBI Taxonomy" id="1843537"/>
    <lineage>
        <taxon>Eukaryota</taxon>
        <taxon>Metazoa</taxon>
        <taxon>Ecdysozoa</taxon>
        <taxon>Arthropoda</taxon>
        <taxon>Crustacea</taxon>
        <taxon>Multicrustacea</taxon>
        <taxon>Malacostraca</taxon>
        <taxon>Eumalacostraca</taxon>
        <taxon>Eucarida</taxon>
        <taxon>Decapoda</taxon>
        <taxon>Pleocyemata</taxon>
        <taxon>Anomura</taxon>
        <taxon>Galatheoidea</taxon>
        <taxon>Porcellanidae</taxon>
        <taxon>Petrolisthes</taxon>
    </lineage>
</organism>
<dbReference type="AlphaFoldDB" id="A0AAE1PG29"/>
<feature type="compositionally biased region" description="Basic and acidic residues" evidence="1">
    <location>
        <begin position="194"/>
        <end position="208"/>
    </location>
</feature>
<feature type="region of interest" description="Disordered" evidence="1">
    <location>
        <begin position="344"/>
        <end position="368"/>
    </location>
</feature>
<feature type="compositionally biased region" description="Low complexity" evidence="1">
    <location>
        <begin position="152"/>
        <end position="188"/>
    </location>
</feature>
<name>A0AAE1PG29_9EUCA</name>
<sequence length="414" mass="45627">MVQGNSSPALPGSPSIPTISPSSPSVSAKKPPTSPSLNGKSYLLRLPPASTPNKQQPLFNPSPHFYFLDDDRTPSPDGVGGVLGGRRGAWREPGFWLRIISPGGSKHLQRRRQKGGGGSSTLPRHLRYCSPLQHSPSVTCQQHSYLNSQQNTSAPTTPTSVSNSPTGIRTPESCTCCDPSPTSPSSTPVLTLRHPQDRQRRVDDRDESGGGEDGSGGIWVGGWYTPPGIPPRLQGALERLTPRSRTLPRSLLRQHKGCTPTSHHHHHHHAYNSPYDHHDCTLPRNFTRRHHSPDDHSFTRHHTPDHSQVLTPRWSLRKSGGRGGGSPWWWRVMSPSLVVRRMFPEKRQSPSSSSSSSSNSSNSSSPTTPPDIIVEWAYLGIRSKVFVLVLCVFVNTTILQRYVRIFTLNVMLLS</sequence>
<feature type="region of interest" description="Disordered" evidence="1">
    <location>
        <begin position="143"/>
        <end position="222"/>
    </location>
</feature>
<evidence type="ECO:0000313" key="3">
    <source>
        <dbReference type="Proteomes" id="UP001292094"/>
    </source>
</evidence>
<feature type="compositionally biased region" description="Low complexity" evidence="1">
    <location>
        <begin position="12"/>
        <end position="31"/>
    </location>
</feature>
<reference evidence="2" key="1">
    <citation type="submission" date="2023-11" db="EMBL/GenBank/DDBJ databases">
        <title>Genome assemblies of two species of porcelain crab, Petrolisthes cinctipes and Petrolisthes manimaculis (Anomura: Porcellanidae).</title>
        <authorList>
            <person name="Angst P."/>
        </authorList>
    </citation>
    <scope>NUCLEOTIDE SEQUENCE</scope>
    <source>
        <strain evidence="2">PB745_02</strain>
        <tissue evidence="2">Gill</tissue>
    </source>
</reference>